<comment type="caution">
    <text evidence="2">The sequence shown here is derived from an EMBL/GenBank/DDBJ whole genome shotgun (WGS) entry which is preliminary data.</text>
</comment>
<dbReference type="GO" id="GO:0016740">
    <property type="term" value="F:transferase activity"/>
    <property type="evidence" value="ECO:0007669"/>
    <property type="project" value="UniProtKB-KW"/>
</dbReference>
<dbReference type="RefSeq" id="WP_060617033.1">
    <property type="nucleotide sequence ID" value="NZ_CM125969.1"/>
</dbReference>
<dbReference type="EMBL" id="POAF01000002">
    <property type="protein sequence ID" value="RBM02755.1"/>
    <property type="molecule type" value="Genomic_DNA"/>
</dbReference>
<accession>A0A365YJ70</accession>
<dbReference type="InterPro" id="IPR002575">
    <property type="entry name" value="Aminoglycoside_PTrfase"/>
</dbReference>
<name>A0A365YJ70_9MICC</name>
<keyword evidence="2" id="KW-0808">Transferase</keyword>
<dbReference type="AlphaFoldDB" id="A0A365YJ70"/>
<evidence type="ECO:0000313" key="2">
    <source>
        <dbReference type="EMBL" id="RBM02755.1"/>
    </source>
</evidence>
<organism evidence="2 3">
    <name type="scientific">Glutamicibacter soli</name>
    <dbReference type="NCBI Taxonomy" id="453836"/>
    <lineage>
        <taxon>Bacteria</taxon>
        <taxon>Bacillati</taxon>
        <taxon>Actinomycetota</taxon>
        <taxon>Actinomycetes</taxon>
        <taxon>Micrococcales</taxon>
        <taxon>Micrococcaceae</taxon>
        <taxon>Glutamicibacter</taxon>
    </lineage>
</organism>
<sequence length="284" mass="31505">MSRPATEAEMNLGTMLRPDLPWEGGVVNEGGQFHTVLLANEQAVIRMARTPQASAQMPRSVRLHRLLAEQLDYLLPTDCSDILTIDGLSSVATVFVPGSAHEPHSGDPAPLRRLVRELAEVHLQPLEDELAEPFAFRGPWTPARQQKCFDALPEELRSASALLWDQLDYLAQSPTSLVHGDLAGHNMHWVDGKLVGILDWDLACAWDPALNTAYLSLWHGQDLIEQIAPDAEQARRARIWLGLMSLERLSDTLTRSDSPRLDKLMRKIGPRILSAAEAAGSRPR</sequence>
<dbReference type="SUPFAM" id="SSF56112">
    <property type="entry name" value="Protein kinase-like (PK-like)"/>
    <property type="match status" value="1"/>
</dbReference>
<dbReference type="Proteomes" id="UP000252167">
    <property type="component" value="Unassembled WGS sequence"/>
</dbReference>
<dbReference type="Gene3D" id="3.90.1200.10">
    <property type="match status" value="1"/>
</dbReference>
<evidence type="ECO:0000313" key="3">
    <source>
        <dbReference type="Proteomes" id="UP000252167"/>
    </source>
</evidence>
<proteinExistence type="predicted"/>
<reference evidence="2 3" key="1">
    <citation type="submission" date="2018-01" db="EMBL/GenBank/DDBJ databases">
        <title>Glutamicibacter soli strain NHPC-3 Whole genome sequence and assembly.</title>
        <authorList>
            <person name="Choudhury P."/>
            <person name="Gupta D."/>
            <person name="Sengupta K."/>
            <person name="Jawed A."/>
            <person name="Sultana N."/>
            <person name="Saha P."/>
        </authorList>
    </citation>
    <scope>NUCLEOTIDE SEQUENCE [LARGE SCALE GENOMIC DNA]</scope>
    <source>
        <strain evidence="2 3">NHPC-3</strain>
    </source>
</reference>
<dbReference type="InterPro" id="IPR011009">
    <property type="entry name" value="Kinase-like_dom_sf"/>
</dbReference>
<keyword evidence="3" id="KW-1185">Reference proteome</keyword>
<protein>
    <submittedName>
        <fullName evidence="2">Aminoglycoside phosphotransferase family protein</fullName>
    </submittedName>
</protein>
<feature type="domain" description="Aminoglycoside phosphotransferase" evidence="1">
    <location>
        <begin position="33"/>
        <end position="226"/>
    </location>
</feature>
<gene>
    <name evidence="2" type="ORF">C1H84_04820</name>
</gene>
<evidence type="ECO:0000259" key="1">
    <source>
        <dbReference type="Pfam" id="PF01636"/>
    </source>
</evidence>
<dbReference type="Pfam" id="PF01636">
    <property type="entry name" value="APH"/>
    <property type="match status" value="1"/>
</dbReference>